<dbReference type="EMBL" id="CP021983">
    <property type="protein sequence ID" value="ASC73431.1"/>
    <property type="molecule type" value="Genomic_DNA"/>
</dbReference>
<feature type="domain" description="Mce/MlaD" evidence="3">
    <location>
        <begin position="38"/>
        <end position="113"/>
    </location>
</feature>
<proteinExistence type="predicted"/>
<reference evidence="4 5" key="1">
    <citation type="journal article" date="2016" name="Biochim. Biophys. Acta">
        <title>Characterization of red-shifted phycobilisomes isolated from the chlorophyll f-containing cyanobacterium Halomicronema hongdechloris.</title>
        <authorList>
            <person name="Li Y."/>
            <person name="Lin Y."/>
            <person name="Garvey C.J."/>
            <person name="Birch D."/>
            <person name="Corkery R.W."/>
            <person name="Loughlin P.C."/>
            <person name="Scheer H."/>
            <person name="Willows R.D."/>
            <person name="Chen M."/>
        </authorList>
    </citation>
    <scope>NUCLEOTIDE SEQUENCE [LARGE SCALE GENOMIC DNA]</scope>
    <source>
        <strain evidence="4 5">C2206</strain>
    </source>
</reference>
<feature type="transmembrane region" description="Helical" evidence="2">
    <location>
        <begin position="12"/>
        <end position="29"/>
    </location>
</feature>
<dbReference type="AlphaFoldDB" id="A0A1Z3HSY0"/>
<dbReference type="PANTHER" id="PTHR34675:SF1">
    <property type="entry name" value="PROTEIN TRIGALACTOSYLDIACYLGLYCEROL 2, CHLOROPLASTIC"/>
    <property type="match status" value="1"/>
</dbReference>
<keyword evidence="2" id="KW-1133">Transmembrane helix</keyword>
<dbReference type="RefSeq" id="WP_080805992.1">
    <property type="nucleotide sequence ID" value="NZ_CP021983.2"/>
</dbReference>
<gene>
    <name evidence="4" type="ORF">XM38_043980</name>
</gene>
<evidence type="ECO:0000313" key="5">
    <source>
        <dbReference type="Proteomes" id="UP000191901"/>
    </source>
</evidence>
<keyword evidence="2" id="KW-0812">Transmembrane</keyword>
<name>A0A1Z3HSY0_9CYAN</name>
<evidence type="ECO:0000256" key="2">
    <source>
        <dbReference type="SAM" id="Phobius"/>
    </source>
</evidence>
<dbReference type="OrthoDB" id="460587at2"/>
<evidence type="ECO:0000256" key="1">
    <source>
        <dbReference type="SAM" id="MobiDB-lite"/>
    </source>
</evidence>
<feature type="region of interest" description="Disordered" evidence="1">
    <location>
        <begin position="409"/>
        <end position="430"/>
    </location>
</feature>
<dbReference type="KEGG" id="hhg:XM38_043980"/>
<dbReference type="InterPro" id="IPR039342">
    <property type="entry name" value="TGD2-like"/>
</dbReference>
<protein>
    <recommendedName>
        <fullName evidence="3">Mce/MlaD domain-containing protein</fullName>
    </recommendedName>
</protein>
<evidence type="ECO:0000259" key="3">
    <source>
        <dbReference type="Pfam" id="PF02470"/>
    </source>
</evidence>
<evidence type="ECO:0000313" key="4">
    <source>
        <dbReference type="EMBL" id="ASC73431.1"/>
    </source>
</evidence>
<dbReference type="Proteomes" id="UP000191901">
    <property type="component" value="Chromosome"/>
</dbReference>
<dbReference type="PANTHER" id="PTHR34675">
    <property type="entry name" value="PROTEIN TRIGALACTOSYLDIACYLGLYCEROL 2, CHLOROPLASTIC"/>
    <property type="match status" value="1"/>
</dbReference>
<accession>A0A1Z3HSY0</accession>
<organism evidence="4 5">
    <name type="scientific">Halomicronema hongdechloris C2206</name>
    <dbReference type="NCBI Taxonomy" id="1641165"/>
    <lineage>
        <taxon>Bacteria</taxon>
        <taxon>Bacillati</taxon>
        <taxon>Cyanobacteriota</taxon>
        <taxon>Cyanophyceae</taxon>
        <taxon>Nodosilineales</taxon>
        <taxon>Nodosilineaceae</taxon>
        <taxon>Halomicronema</taxon>
    </lineage>
</organism>
<sequence>MRPQAVRQGSVGLLLLLGIGILVGLVLWLRGINPANRNYQFTVIFENTLGMQPGTAVRYRGVTVGRVLEIQPTANRIEVAVEITRADLRIPNDVRIEANQSGFIGETTVDITPVAQLTEDELAMMPRSRDCNSEVIICQGDRLPGQIGVSYEALLRSTEELTRVLTDPELRLSLKATLDNTAALTEKMIGFTDELTVLTETLGSELGPLAASARQATESTSVAAKQVELTATEANRLLTSNRTNISTTLVNINRSSERLLAILETLQPAVQGGDLLQNLETLSANAASASADLQEITAAFNTPANLLMLQQTLESARDVFQSAQKIMADVDELTGDPTFRNNVRDLINGLSGLVSTTETLEREVQLAHLLTPAEGQSMAALTLMATPLTQPISEADQQNQPSMVITYRGQPYRLTRSHRQPQRSTKPSSQ</sequence>
<keyword evidence="5" id="KW-1185">Reference proteome</keyword>
<dbReference type="Pfam" id="PF02470">
    <property type="entry name" value="MlaD"/>
    <property type="match status" value="1"/>
</dbReference>
<dbReference type="InterPro" id="IPR003399">
    <property type="entry name" value="Mce/MlaD"/>
</dbReference>
<keyword evidence="2" id="KW-0472">Membrane</keyword>